<reference evidence="1 2" key="1">
    <citation type="journal article" date="2021" name="Elife">
        <title>Chloroplast acquisition without the gene transfer in kleptoplastic sea slugs, Plakobranchus ocellatus.</title>
        <authorList>
            <person name="Maeda T."/>
            <person name="Takahashi S."/>
            <person name="Yoshida T."/>
            <person name="Shimamura S."/>
            <person name="Takaki Y."/>
            <person name="Nagai Y."/>
            <person name="Toyoda A."/>
            <person name="Suzuki Y."/>
            <person name="Arimoto A."/>
            <person name="Ishii H."/>
            <person name="Satoh N."/>
            <person name="Nishiyama T."/>
            <person name="Hasebe M."/>
            <person name="Maruyama T."/>
            <person name="Minagawa J."/>
            <person name="Obokata J."/>
            <person name="Shigenobu S."/>
        </authorList>
    </citation>
    <scope>NUCLEOTIDE SEQUENCE [LARGE SCALE GENOMIC DNA]</scope>
</reference>
<dbReference type="Proteomes" id="UP000735302">
    <property type="component" value="Unassembled WGS sequence"/>
</dbReference>
<name>A0AAV4D972_9GAST</name>
<dbReference type="EMBL" id="BLXT01007620">
    <property type="protein sequence ID" value="GFO40598.1"/>
    <property type="molecule type" value="Genomic_DNA"/>
</dbReference>
<sequence length="95" mass="10349">MYSKPALISAGIIMSWVRDPPPAPWPNNGFESVRSPCGLVARQVSAETVKTRRRGRGGLAGRGKLGRQVWREIMGRSVCYPGEVNSKAAGRNALR</sequence>
<evidence type="ECO:0000313" key="2">
    <source>
        <dbReference type="Proteomes" id="UP000735302"/>
    </source>
</evidence>
<proteinExistence type="predicted"/>
<comment type="caution">
    <text evidence="1">The sequence shown here is derived from an EMBL/GenBank/DDBJ whole genome shotgun (WGS) entry which is preliminary data.</text>
</comment>
<organism evidence="1 2">
    <name type="scientific">Plakobranchus ocellatus</name>
    <dbReference type="NCBI Taxonomy" id="259542"/>
    <lineage>
        <taxon>Eukaryota</taxon>
        <taxon>Metazoa</taxon>
        <taxon>Spiralia</taxon>
        <taxon>Lophotrochozoa</taxon>
        <taxon>Mollusca</taxon>
        <taxon>Gastropoda</taxon>
        <taxon>Heterobranchia</taxon>
        <taxon>Euthyneura</taxon>
        <taxon>Panpulmonata</taxon>
        <taxon>Sacoglossa</taxon>
        <taxon>Placobranchoidea</taxon>
        <taxon>Plakobranchidae</taxon>
        <taxon>Plakobranchus</taxon>
    </lineage>
</organism>
<gene>
    <name evidence="1" type="ORF">PoB_006710300</name>
</gene>
<dbReference type="AlphaFoldDB" id="A0AAV4D972"/>
<protein>
    <submittedName>
        <fullName evidence="1">Uncharacterized protein</fullName>
    </submittedName>
</protein>
<evidence type="ECO:0000313" key="1">
    <source>
        <dbReference type="EMBL" id="GFO40598.1"/>
    </source>
</evidence>
<accession>A0AAV4D972</accession>
<keyword evidence="2" id="KW-1185">Reference proteome</keyword>